<accession>A0A7K4M6P6</accession>
<proteinExistence type="predicted"/>
<dbReference type="AlphaFoldDB" id="A0A7K4M6P6"/>
<dbReference type="EMBL" id="JACATD010000001">
    <property type="protein sequence ID" value="NWK00329.1"/>
    <property type="molecule type" value="Genomic_DNA"/>
</dbReference>
<gene>
    <name evidence="3" type="ORF">HX840_00180</name>
    <name evidence="2" type="ORF">HX860_00155</name>
</gene>
<comment type="caution">
    <text evidence="2">The sequence shown here is derived from an EMBL/GenBank/DDBJ whole genome shotgun (WGS) entry which is preliminary data.</text>
</comment>
<dbReference type="PROSITE" id="PS51841">
    <property type="entry name" value="LTD"/>
    <property type="match status" value="1"/>
</dbReference>
<reference evidence="4 5" key="1">
    <citation type="journal article" date="2019" name="Environ. Microbiol.">
        <title>Genomics insights into ecotype formation of ammonia-oxidizing archaea in the deep ocean.</title>
        <authorList>
            <person name="Wang Y."/>
            <person name="Huang J.M."/>
            <person name="Cui G.J."/>
            <person name="Nunoura T."/>
            <person name="Takaki Y."/>
            <person name="Li W.L."/>
            <person name="Li J."/>
            <person name="Gao Z.M."/>
            <person name="Takai K."/>
            <person name="Zhang A.Q."/>
            <person name="Stepanauskas R."/>
        </authorList>
    </citation>
    <scope>NUCLEOTIDE SEQUENCE [LARGE SCALE GENOMIC DNA]</scope>
    <source>
        <strain evidence="2 5">L14</strain>
        <strain evidence="3 4">T1L9</strain>
    </source>
</reference>
<dbReference type="EMBL" id="JACATI010000001">
    <property type="protein sequence ID" value="NWJ19490.1"/>
    <property type="molecule type" value="Genomic_DNA"/>
</dbReference>
<evidence type="ECO:0000313" key="3">
    <source>
        <dbReference type="EMBL" id="NWK00329.1"/>
    </source>
</evidence>
<dbReference type="InterPro" id="IPR036415">
    <property type="entry name" value="Lamin_tail_dom_sf"/>
</dbReference>
<organism evidence="2 5">
    <name type="scientific">Marine Group I thaumarchaeote</name>
    <dbReference type="NCBI Taxonomy" id="2511932"/>
    <lineage>
        <taxon>Archaea</taxon>
        <taxon>Nitrososphaerota</taxon>
        <taxon>Marine Group I</taxon>
    </lineage>
</organism>
<protein>
    <submittedName>
        <fullName evidence="2">Lamin tail domain-containing protein</fullName>
    </submittedName>
</protein>
<reference evidence="2" key="2">
    <citation type="submission" date="2020-06" db="EMBL/GenBank/DDBJ databases">
        <authorList>
            <person name="Wang Y."/>
        </authorList>
    </citation>
    <scope>NUCLEOTIDE SEQUENCE</scope>
    <source>
        <strain evidence="2">L14</strain>
        <strain evidence="3">T1L9</strain>
    </source>
</reference>
<dbReference type="Gene3D" id="2.60.40.1930">
    <property type="match status" value="1"/>
</dbReference>
<dbReference type="InterPro" id="IPR001322">
    <property type="entry name" value="Lamin_tail_dom"/>
</dbReference>
<evidence type="ECO:0000313" key="2">
    <source>
        <dbReference type="EMBL" id="NWJ19490.1"/>
    </source>
</evidence>
<sequence>MNRNLSIVFSILLLVGIIVPAYGQTNYDDVVINEVDINPFGDDSVNVNEWIELYNPTDSDIDLGGWEIASTTGIKKTMTISPGTIIKSGEFLTYQYQTVWFTDVNESVELRDENGIVIDKTPVISDIQNDFTSWQRIYDGYDLDSYDDWKFETSTTGLSNGKLVEIQKPTEITVTVSSEKSSYLFGDVAIITGSISEVFAYKPFFQPEQILVIISGGNFYKTVTLYPDLNLNYETTLSLHHVLGINEGIYDVSVNYAGATANTNFSVESELVEQETKEDSSFSITTDKTQYLPGQQVSITGFTTETIPFQGMKFSVKDSQRTIIYTGTLFPTNGEFATNIFLTTVNPNYGTYEIIAEYFDKADLTTFEVVEDFKEDEYVASDEPLTIFLDKEIYELGDKMIISGLIKNPLSNTSYETGSRYIGSSVAISFSGDSDVNSGVLVSLDFTALPDTSGNYSLQTDVTNIIFTDGNYVVKAQYLSNTATKTFTVIDPFVFNPDDPLSLLVSTDKSEYHPGDTVIITGNSNKPIYLENFDVSVIQKADIDITCANFSCGIHAGPVTSIRTSPFGSFTHEFMIPNSMSAVGSYEITVDADFEIKRIQFDVIEKPQTLKLKTVIEKENRIPGKIISILTEEKIVDNTSIAPRVLSGSLITTLRSDESNVNLKISTTTGICIIGPNADCLVKESTRKQGQIYDVVEVDGISLNVRYSGPDVRLEKFSILPESSTEFLPDANWNVEVIKDDQVSRFYYKITYKTLE</sequence>
<dbReference type="Proteomes" id="UP000587702">
    <property type="component" value="Unassembled WGS sequence"/>
</dbReference>
<feature type="domain" description="LTD" evidence="1">
    <location>
        <begin position="20"/>
        <end position="125"/>
    </location>
</feature>
<name>A0A7K4M6P6_9ARCH</name>
<dbReference type="SUPFAM" id="SSF74853">
    <property type="entry name" value="Lamin A/C globular tail domain"/>
    <property type="match status" value="1"/>
</dbReference>
<dbReference type="Pfam" id="PF00932">
    <property type="entry name" value="LTD"/>
    <property type="match status" value="1"/>
</dbReference>
<dbReference type="Gene3D" id="2.60.40.1260">
    <property type="entry name" value="Lamin Tail domain"/>
    <property type="match status" value="1"/>
</dbReference>
<evidence type="ECO:0000259" key="1">
    <source>
        <dbReference type="PROSITE" id="PS51841"/>
    </source>
</evidence>
<evidence type="ECO:0000313" key="5">
    <source>
        <dbReference type="Proteomes" id="UP000587702"/>
    </source>
</evidence>
<dbReference type="Proteomes" id="UP000547822">
    <property type="component" value="Unassembled WGS sequence"/>
</dbReference>
<evidence type="ECO:0000313" key="4">
    <source>
        <dbReference type="Proteomes" id="UP000547822"/>
    </source>
</evidence>